<evidence type="ECO:0000256" key="1">
    <source>
        <dbReference type="SAM" id="MobiDB-lite"/>
    </source>
</evidence>
<keyword evidence="2" id="KW-1133">Transmembrane helix</keyword>
<keyword evidence="2" id="KW-0472">Membrane</keyword>
<dbReference type="InterPro" id="IPR013429">
    <property type="entry name" value="Regulatory_FmdB_Zinc_ribbon"/>
</dbReference>
<dbReference type="NCBIfam" id="TIGR02605">
    <property type="entry name" value="CxxC_CxxC_SSSS"/>
    <property type="match status" value="1"/>
</dbReference>
<evidence type="ECO:0000256" key="2">
    <source>
        <dbReference type="SAM" id="Phobius"/>
    </source>
</evidence>
<dbReference type="Pfam" id="PF09723">
    <property type="entry name" value="Zn_ribbon_8"/>
    <property type="match status" value="1"/>
</dbReference>
<dbReference type="AlphaFoldDB" id="A0A3P3XG39"/>
<protein>
    <submittedName>
        <fullName evidence="4">Type I antifreeze protein (Modular protein)</fullName>
    </submittedName>
</protein>
<accession>A0A3P3XG39</accession>
<proteinExistence type="predicted"/>
<dbReference type="SMART" id="SM00834">
    <property type="entry name" value="CxxC_CXXC_SSSS"/>
    <property type="match status" value="1"/>
</dbReference>
<name>A0A3P3XG39_9SPIR</name>
<feature type="compositionally biased region" description="Low complexity" evidence="1">
    <location>
        <begin position="89"/>
        <end position="119"/>
    </location>
</feature>
<sequence>MRLFTFLRFIAIFCIYFIYIFSLREVIAMPTYEYECRVCSYTFEAFQSINDDPIKTCPLCGGEVKRLIGGGTGVIFKGSGFYITDSKKSSSASTSAKKSASSSESSGSSAGCGAGCACSPAKESA</sequence>
<feature type="domain" description="Putative regulatory protein FmdB zinc ribbon" evidence="3">
    <location>
        <begin position="29"/>
        <end position="69"/>
    </location>
</feature>
<feature type="transmembrane region" description="Helical" evidence="2">
    <location>
        <begin position="6"/>
        <end position="23"/>
    </location>
</feature>
<dbReference type="EMBL" id="FWDM01000007">
    <property type="protein sequence ID" value="SLM10747.1"/>
    <property type="molecule type" value="Genomic_DNA"/>
</dbReference>
<feature type="region of interest" description="Disordered" evidence="1">
    <location>
        <begin position="85"/>
        <end position="125"/>
    </location>
</feature>
<reference evidence="4" key="1">
    <citation type="submission" date="2017-02" db="EMBL/GenBank/DDBJ databases">
        <authorList>
            <person name="Regsiter A."/>
            <person name="William W."/>
        </authorList>
    </citation>
    <scope>NUCLEOTIDE SEQUENCE</scope>
    <source>
        <strain evidence="4">Bib</strain>
    </source>
</reference>
<organism evidence="4">
    <name type="scientific">uncultured spirochete</name>
    <dbReference type="NCBI Taxonomy" id="156406"/>
    <lineage>
        <taxon>Bacteria</taxon>
        <taxon>Pseudomonadati</taxon>
        <taxon>Spirochaetota</taxon>
        <taxon>Spirochaetia</taxon>
        <taxon>Spirochaetales</taxon>
        <taxon>environmental samples</taxon>
    </lineage>
</organism>
<dbReference type="PANTHER" id="PTHR34404">
    <property type="entry name" value="REGULATORY PROTEIN, FMDB FAMILY"/>
    <property type="match status" value="1"/>
</dbReference>
<keyword evidence="2" id="KW-0812">Transmembrane</keyword>
<evidence type="ECO:0000313" key="4">
    <source>
        <dbReference type="EMBL" id="SLM10747.1"/>
    </source>
</evidence>
<dbReference type="PANTHER" id="PTHR34404:SF2">
    <property type="entry name" value="CONSERVED SERINE RICH PROTEIN"/>
    <property type="match status" value="1"/>
</dbReference>
<gene>
    <name evidence="4" type="ORF">SPIROBIBN47_150108</name>
</gene>
<evidence type="ECO:0000259" key="3">
    <source>
        <dbReference type="SMART" id="SM00834"/>
    </source>
</evidence>